<gene>
    <name evidence="1" type="ORF">NCS57_00675600</name>
</gene>
<proteinExistence type="predicted"/>
<organism evidence="1 2">
    <name type="scientific">Fusarium keratoplasticum</name>
    <dbReference type="NCBI Taxonomy" id="1328300"/>
    <lineage>
        <taxon>Eukaryota</taxon>
        <taxon>Fungi</taxon>
        <taxon>Dikarya</taxon>
        <taxon>Ascomycota</taxon>
        <taxon>Pezizomycotina</taxon>
        <taxon>Sordariomycetes</taxon>
        <taxon>Hypocreomycetidae</taxon>
        <taxon>Hypocreales</taxon>
        <taxon>Nectriaceae</taxon>
        <taxon>Fusarium</taxon>
        <taxon>Fusarium solani species complex</taxon>
    </lineage>
</organism>
<reference evidence="1" key="1">
    <citation type="submission" date="2022-06" db="EMBL/GenBank/DDBJ databases">
        <title>Fusarium solani species complex genomes reveal bases of compartmentalisation and animal pathogenesis.</title>
        <authorList>
            <person name="Tsai I.J."/>
        </authorList>
    </citation>
    <scope>NUCLEOTIDE SEQUENCE</scope>
    <source>
        <strain evidence="1">Fu6.1</strain>
    </source>
</reference>
<sequence>MVTAPLGTGIALLFRLQVAVMAPTSPDKPDARRSRSRPPLYSFSGTIRHQLPVIPRPSQRPSHCRLPPTEAPTGNHPTGRFDRAHQLGRSSRPIRKSGMSMVPRSQRSNATIIAGIDRSLRSHPSALDQSREPPAPVDSKHRQSPYKPLSSIPSKRAHPVDANSDSRCSDDPPQKRHCLVHQGVSEFFHTATTATDLLPQILSINDVVSRPNIDKFGDEFPKEDQRHSMWPLDSAKSDTVISLGKQKNSTTGQRTTPAGATKEHNQLDQPTRSIEHQVKPLSKRPGDDGLPSERFDTKACQQLESPRRTAVCNTEGSPYDELPNPNNLSEPKKPSRDKSETSKSPDPTTAPVLEGWPLIFACVVAFIGGMFLHDLRFPDLRVPEFRAVDWNERAIELEIALATISRVVLFGEASLSQQRLHPGMLPVDGLAHDHNPSFGPYQRIPVRSKWFSNSTEFPQYEPWLTTSSGVFVPEPDFLEDLWVVTHSTCLDVSSVPIPDGSSPSNDFCFLLAHTLTELKIFYRFGYSEFGSYYTGTSLGMNEVMLSNMEIIQQMQRNGSEELGSDQLRARALHAPSTAAVSLPTAEPPSPRRRLPADTSIPDDIPESFIKDWHDAMAARSSWTKQEHASTTTPTFDTTASKIPKLRDYAEAQMNNGTANLLVQHVIDVIVGRRLNETDEVEGPTYGKIIDHSTRLDKFCDLFLQLNDHVSKAIRFANRTELNAYQLSRFKRIQDVAPFLRDIATPRLDGMKDRAKRGVLLLKETEKRQAKLQSEIERTLRNGWLGPRVEWLGRRTICYHLPDLKGMALQWSHARQWLAVELEEVFEIYQGRQAEFNLLDTPPSNLSEKQLDEWWSWRMEMIWSRWSLEDRRKYPVGKESFCWRETDWNPYASTWQRMVGWVTGRDNVDIPSRCGDASKRHG</sequence>
<comment type="caution">
    <text evidence="1">The sequence shown here is derived from an EMBL/GenBank/DDBJ whole genome shotgun (WGS) entry which is preliminary data.</text>
</comment>
<dbReference type="Proteomes" id="UP001065298">
    <property type="component" value="Chromosome 5"/>
</dbReference>
<dbReference type="EMBL" id="CM046507">
    <property type="protein sequence ID" value="KAI8668639.1"/>
    <property type="molecule type" value="Genomic_DNA"/>
</dbReference>
<evidence type="ECO:0000313" key="2">
    <source>
        <dbReference type="Proteomes" id="UP001065298"/>
    </source>
</evidence>
<name>A0ACC0QV65_9HYPO</name>
<keyword evidence="2" id="KW-1185">Reference proteome</keyword>
<accession>A0ACC0QV65</accession>
<protein>
    <submittedName>
        <fullName evidence="1">Uncharacterized protein</fullName>
    </submittedName>
</protein>
<evidence type="ECO:0000313" key="1">
    <source>
        <dbReference type="EMBL" id="KAI8668639.1"/>
    </source>
</evidence>